<proteinExistence type="predicted"/>
<dbReference type="Pfam" id="PF02627">
    <property type="entry name" value="CMD"/>
    <property type="match status" value="1"/>
</dbReference>
<evidence type="ECO:0000313" key="2">
    <source>
        <dbReference type="EMBL" id="MEN3227305.1"/>
    </source>
</evidence>
<dbReference type="PANTHER" id="PTHR34846">
    <property type="entry name" value="4-CARBOXYMUCONOLACTONE DECARBOXYLASE FAMILY PROTEIN (AFU_ORTHOLOGUE AFUA_6G11590)"/>
    <property type="match status" value="1"/>
</dbReference>
<dbReference type="InterPro" id="IPR003779">
    <property type="entry name" value="CMD-like"/>
</dbReference>
<evidence type="ECO:0000259" key="1">
    <source>
        <dbReference type="Pfam" id="PF02627"/>
    </source>
</evidence>
<comment type="caution">
    <text evidence="2">The sequence shown here is derived from an EMBL/GenBank/DDBJ whole genome shotgun (WGS) entry which is preliminary data.</text>
</comment>
<dbReference type="SUPFAM" id="SSF69118">
    <property type="entry name" value="AhpD-like"/>
    <property type="match status" value="1"/>
</dbReference>
<dbReference type="InterPro" id="IPR029032">
    <property type="entry name" value="AhpD-like"/>
</dbReference>
<evidence type="ECO:0000313" key="3">
    <source>
        <dbReference type="Proteomes" id="UP001404845"/>
    </source>
</evidence>
<dbReference type="Proteomes" id="UP001404845">
    <property type="component" value="Unassembled WGS sequence"/>
</dbReference>
<dbReference type="RefSeq" id="WP_246750766.1">
    <property type="nucleotide sequence ID" value="NZ_JACWCW010000040.1"/>
</dbReference>
<accession>A0ABU9Z814</accession>
<reference evidence="2 3" key="1">
    <citation type="journal article" date="2023" name="PLoS ONE">
        <title>Complete genome assembly of Hawai'i environmental nontuberculous mycobacteria reveals unexpected co-isolation with methylobacteria.</title>
        <authorList>
            <person name="Hendrix J."/>
            <person name="Epperson L.E."/>
            <person name="Tong E.I."/>
            <person name="Chan Y.L."/>
            <person name="Hasan N.A."/>
            <person name="Dawrs S.N."/>
            <person name="Norton G.J."/>
            <person name="Virdi R."/>
            <person name="Crooks J.L."/>
            <person name="Chan E.D."/>
            <person name="Honda J.R."/>
            <person name="Strong M."/>
        </authorList>
    </citation>
    <scope>NUCLEOTIDE SEQUENCE [LARGE SCALE GENOMIC DNA]</scope>
    <source>
        <strain evidence="2 3">NJH_HI01</strain>
    </source>
</reference>
<protein>
    <submittedName>
        <fullName evidence="2">Carboxymuconolactone decarboxylase family protein</fullName>
    </submittedName>
</protein>
<gene>
    <name evidence="2" type="ORF">PUR21_06550</name>
</gene>
<feature type="domain" description="Carboxymuconolactone decarboxylase-like" evidence="1">
    <location>
        <begin position="2"/>
        <end position="57"/>
    </location>
</feature>
<dbReference type="PANTHER" id="PTHR34846:SF11">
    <property type="entry name" value="4-CARBOXYMUCONOLACTONE DECARBOXYLASE FAMILY PROTEIN (AFU_ORTHOLOGUE AFUA_6G11590)"/>
    <property type="match status" value="1"/>
</dbReference>
<sequence length="142" mass="15554">MFRFMEAESKGTGLTPRVREVVILSVASVWQVAYEIYAHSAVARQNGFSQEAIDALAVGKPSDELDDQEALAQKLTLELVGQRKISDATYRAAAETFGRRGVVDMTFLIGEYLYTSAALNAFEIPVPAEPDGSSHASKREQQ</sequence>
<name>A0ABU9Z814_9HYPH</name>
<dbReference type="Gene3D" id="1.20.1290.10">
    <property type="entry name" value="AhpD-like"/>
    <property type="match status" value="1"/>
</dbReference>
<dbReference type="EMBL" id="JAQYXL010000001">
    <property type="protein sequence ID" value="MEN3227305.1"/>
    <property type="molecule type" value="Genomic_DNA"/>
</dbReference>
<organism evidence="2 3">
    <name type="scientific">Methylorubrum rhodesianum</name>
    <dbReference type="NCBI Taxonomy" id="29427"/>
    <lineage>
        <taxon>Bacteria</taxon>
        <taxon>Pseudomonadati</taxon>
        <taxon>Pseudomonadota</taxon>
        <taxon>Alphaproteobacteria</taxon>
        <taxon>Hyphomicrobiales</taxon>
        <taxon>Methylobacteriaceae</taxon>
        <taxon>Methylorubrum</taxon>
    </lineage>
</organism>
<keyword evidence="3" id="KW-1185">Reference proteome</keyword>